<feature type="region of interest" description="Disordered" evidence="9">
    <location>
        <begin position="549"/>
        <end position="644"/>
    </location>
</feature>
<dbReference type="Pfam" id="PF00046">
    <property type="entry name" value="Homeodomain"/>
    <property type="match status" value="1"/>
</dbReference>
<dbReference type="InterPro" id="IPR001356">
    <property type="entry name" value="HD"/>
</dbReference>
<evidence type="ECO:0000259" key="10">
    <source>
        <dbReference type="PROSITE" id="PS50071"/>
    </source>
</evidence>
<protein>
    <submittedName>
        <fullName evidence="12">GATA zinc finger domain-containing protein 10</fullName>
    </submittedName>
</protein>
<dbReference type="PANTHER" id="PTHR24331:SF0">
    <property type="entry name" value="DBX"/>
    <property type="match status" value="1"/>
</dbReference>
<feature type="domain" description="Homeobox" evidence="10">
    <location>
        <begin position="485"/>
        <end position="545"/>
    </location>
</feature>
<feature type="compositionally biased region" description="Pro residues" evidence="9">
    <location>
        <begin position="826"/>
        <end position="839"/>
    </location>
</feature>
<keyword evidence="4 7" id="KW-0371">Homeobox</keyword>
<dbReference type="SMART" id="SM00389">
    <property type="entry name" value="HOX"/>
    <property type="match status" value="1"/>
</dbReference>
<dbReference type="InterPro" id="IPR000047">
    <property type="entry name" value="HTH_motif"/>
</dbReference>
<accession>A0A9C5ZRH3</accession>
<feature type="compositionally biased region" description="Basic and acidic residues" evidence="9">
    <location>
        <begin position="97"/>
        <end position="123"/>
    </location>
</feature>
<feature type="compositionally biased region" description="Polar residues" evidence="9">
    <location>
        <begin position="584"/>
        <end position="602"/>
    </location>
</feature>
<sequence>MLLSRSTTVTTRCETVNNNVFMKNSINIADMAYEHISLTGRISDRVEMCCNQCGNFTQILNTNNLTHDELIRREHNFRCDKCINISGNSIGSMQKSDPIHKTNGDNKKIKRIHDNGQDYHDDIIVSNGGGRSRSGDGDGDGDADADADHQKISSLPSSRLPKISKEDVEDDDAHIGIDDDMDDDIIHEQEHDVDLINDDDDDDDDIDNGRNKSNHKISSLPSSRLPKISKISPASTTTILKDNNTKPILKFSVSAILGDTREGVRVRNEFMQPQHIWPYLQQNFIHHPHFPHPAFLTHQTANGNSCQPQTASSSSPGSTISDSDNHSTCTTNSISTNTSSSNNNNNIVNSNNSNNSSGNGAETITASLNGNDEDNNRRLLLSTGQDKPTAPLHHHHHHHHHSQHHYPMPHVQQTSVATAHSQAGIIAKPLPSRPTPFLPHSLQHPHLHSLLAHCRNPYMSVGAQVFPLPPGQGFPWAHSTRGKPRRGMMRRAVFSDSQRKGLEKRFQQQKYISKPDRKKLAERLGLKDSQVKIWFQNRRMKWRNSKERELLASGGSRDQTLPNKNNPNPDLSDAKCDRPVTPLSPGSVSPNRQSVSPSNSVTAKEEITNGQQQHQQQSVENQSSNIISGKPLSSPKTPSSPPIMHHIPQPVTSIGLPPYSAQNMQISSPPPPLLTMAKLPNAMSTTINNINNSNNDQSSIASSPPSCSAAAVTAASANGGGNVNIVMPMTNAEFQAKINAEMHKHLMAADLKFKLESTLNEAKQRRLNMLSISAGDNITLHSATSLSGSNLFISNAMQEALNHQHQLQQQHLHNSIQSLSNGPQAQPQPPPPPPPPPPASTTASSSPSCHQFPQSGQNYHFQNSDFMKMYYDDYDESNSDTDEEISVT</sequence>
<evidence type="ECO:0000313" key="11">
    <source>
        <dbReference type="Proteomes" id="UP000092443"/>
    </source>
</evidence>
<evidence type="ECO:0000256" key="8">
    <source>
        <dbReference type="RuleBase" id="RU000682"/>
    </source>
</evidence>
<feature type="compositionally biased region" description="Polar residues" evidence="9">
    <location>
        <begin position="360"/>
        <end position="370"/>
    </location>
</feature>
<evidence type="ECO:0000256" key="5">
    <source>
        <dbReference type="ARBA" id="ARBA00023242"/>
    </source>
</evidence>
<dbReference type="PROSITE" id="PS00027">
    <property type="entry name" value="HOMEOBOX_1"/>
    <property type="match status" value="1"/>
</dbReference>
<evidence type="ECO:0000256" key="3">
    <source>
        <dbReference type="ARBA" id="ARBA00023125"/>
    </source>
</evidence>
<name>A0A9C5ZRH3_9MUSC</name>
<feature type="region of interest" description="Disordered" evidence="9">
    <location>
        <begin position="295"/>
        <end position="407"/>
    </location>
</feature>
<dbReference type="FunFam" id="1.10.10.60:FF:000177">
    <property type="entry name" value="Homeobox protein DBX1"/>
    <property type="match status" value="1"/>
</dbReference>
<dbReference type="PRINTS" id="PR00031">
    <property type="entry name" value="HTHREPRESSR"/>
</dbReference>
<organism evidence="11 12">
    <name type="scientific">Glossina fuscipes</name>
    <dbReference type="NCBI Taxonomy" id="7396"/>
    <lineage>
        <taxon>Eukaryota</taxon>
        <taxon>Metazoa</taxon>
        <taxon>Ecdysozoa</taxon>
        <taxon>Arthropoda</taxon>
        <taxon>Hexapoda</taxon>
        <taxon>Insecta</taxon>
        <taxon>Pterygota</taxon>
        <taxon>Neoptera</taxon>
        <taxon>Endopterygota</taxon>
        <taxon>Diptera</taxon>
        <taxon>Brachycera</taxon>
        <taxon>Muscomorpha</taxon>
        <taxon>Hippoboscoidea</taxon>
        <taxon>Glossinidae</taxon>
        <taxon>Glossina</taxon>
    </lineage>
</organism>
<keyword evidence="11" id="KW-1185">Reference proteome</keyword>
<comment type="similarity">
    <text evidence="6">Belongs to the H2.0 homeobox family.</text>
</comment>
<evidence type="ECO:0000313" key="12">
    <source>
        <dbReference type="RefSeq" id="XP_037900627.1"/>
    </source>
</evidence>
<keyword evidence="2" id="KW-0217">Developmental protein</keyword>
<dbReference type="PANTHER" id="PTHR24331">
    <property type="entry name" value="DBX"/>
    <property type="match status" value="1"/>
</dbReference>
<dbReference type="GO" id="GO:0005634">
    <property type="term" value="C:nucleus"/>
    <property type="evidence" value="ECO:0007669"/>
    <property type="project" value="UniProtKB-SubCell"/>
</dbReference>
<comment type="subcellular location">
    <subcellularLocation>
        <location evidence="1 7 8">Nucleus</location>
    </subcellularLocation>
</comment>
<keyword evidence="3 7" id="KW-0238">DNA-binding</keyword>
<feature type="compositionally biased region" description="Low complexity" evidence="9">
    <location>
        <begin position="608"/>
        <end position="637"/>
    </location>
</feature>
<dbReference type="PROSITE" id="PS50071">
    <property type="entry name" value="HOMEOBOX_2"/>
    <property type="match status" value="1"/>
</dbReference>
<feature type="compositionally biased region" description="Polar residues" evidence="9">
    <location>
        <begin position="297"/>
        <end position="311"/>
    </location>
</feature>
<dbReference type="AlphaFoldDB" id="A0A9C5ZRH3"/>
<dbReference type="GO" id="GO:0003677">
    <property type="term" value="F:DNA binding"/>
    <property type="evidence" value="ECO:0007669"/>
    <property type="project" value="UniProtKB-UniRule"/>
</dbReference>
<feature type="region of interest" description="Disordered" evidence="9">
    <location>
        <begin position="90"/>
        <end position="229"/>
    </location>
</feature>
<evidence type="ECO:0000256" key="4">
    <source>
        <dbReference type="ARBA" id="ARBA00023155"/>
    </source>
</evidence>
<feature type="compositionally biased region" description="Basic residues" evidence="9">
    <location>
        <begin position="392"/>
        <end position="404"/>
    </location>
</feature>
<evidence type="ECO:0000256" key="1">
    <source>
        <dbReference type="ARBA" id="ARBA00004123"/>
    </source>
</evidence>
<feature type="region of interest" description="Disordered" evidence="9">
    <location>
        <begin position="818"/>
        <end position="861"/>
    </location>
</feature>
<evidence type="ECO:0000256" key="2">
    <source>
        <dbReference type="ARBA" id="ARBA00022473"/>
    </source>
</evidence>
<dbReference type="CDD" id="cd00086">
    <property type="entry name" value="homeodomain"/>
    <property type="match status" value="1"/>
</dbReference>
<dbReference type="Gene3D" id="1.10.10.60">
    <property type="entry name" value="Homeodomain-like"/>
    <property type="match status" value="1"/>
</dbReference>
<feature type="compositionally biased region" description="Basic and acidic residues" evidence="9">
    <location>
        <begin position="184"/>
        <end position="194"/>
    </location>
</feature>
<feature type="compositionally biased region" description="Acidic residues" evidence="9">
    <location>
        <begin position="167"/>
        <end position="183"/>
    </location>
</feature>
<evidence type="ECO:0000256" key="6">
    <source>
        <dbReference type="ARBA" id="ARBA00038504"/>
    </source>
</evidence>
<feature type="compositionally biased region" description="Acidic residues" evidence="9">
    <location>
        <begin position="195"/>
        <end position="206"/>
    </location>
</feature>
<evidence type="ECO:0000256" key="7">
    <source>
        <dbReference type="PROSITE-ProRule" id="PRU00108"/>
    </source>
</evidence>
<dbReference type="InterPro" id="IPR051662">
    <property type="entry name" value="H2.0_Homeobox_NeuralPatt"/>
</dbReference>
<dbReference type="KEGG" id="gfs:119644956"/>
<dbReference type="SUPFAM" id="SSF46689">
    <property type="entry name" value="Homeodomain-like"/>
    <property type="match status" value="1"/>
</dbReference>
<feature type="DNA-binding region" description="Homeobox" evidence="7">
    <location>
        <begin position="487"/>
        <end position="546"/>
    </location>
</feature>
<gene>
    <name evidence="12" type="primary">LOC119644956</name>
</gene>
<dbReference type="Proteomes" id="UP000092443">
    <property type="component" value="Unplaced"/>
</dbReference>
<evidence type="ECO:0000256" key="9">
    <source>
        <dbReference type="SAM" id="MobiDB-lite"/>
    </source>
</evidence>
<reference evidence="12" key="1">
    <citation type="submission" date="2025-08" db="UniProtKB">
        <authorList>
            <consortium name="RefSeq"/>
        </authorList>
    </citation>
    <scope>IDENTIFICATION</scope>
    <source>
        <tissue evidence="12">Whole body pupa</tissue>
    </source>
</reference>
<dbReference type="InterPro" id="IPR009057">
    <property type="entry name" value="Homeodomain-like_sf"/>
</dbReference>
<dbReference type="InterPro" id="IPR017970">
    <property type="entry name" value="Homeobox_CS"/>
</dbReference>
<proteinExistence type="inferred from homology"/>
<keyword evidence="5 7" id="KW-0539">Nucleus</keyword>
<dbReference type="RefSeq" id="XP_037900627.1">
    <property type="nucleotide sequence ID" value="XM_038044699.1"/>
</dbReference>
<dbReference type="GO" id="GO:0000981">
    <property type="term" value="F:DNA-binding transcription factor activity, RNA polymerase II-specific"/>
    <property type="evidence" value="ECO:0007669"/>
    <property type="project" value="InterPro"/>
</dbReference>
<feature type="compositionally biased region" description="Polar residues" evidence="9">
    <location>
        <begin position="556"/>
        <end position="569"/>
    </location>
</feature>
<dbReference type="GeneID" id="119644956"/>
<feature type="compositionally biased region" description="Low complexity" evidence="9">
    <location>
        <begin position="312"/>
        <end position="359"/>
    </location>
</feature>
<feature type="compositionally biased region" description="Polar residues" evidence="9">
    <location>
        <begin position="849"/>
        <end position="861"/>
    </location>
</feature>